<organism evidence="14 15">
    <name type="scientific">Porites lobata</name>
    <dbReference type="NCBI Taxonomy" id="104759"/>
    <lineage>
        <taxon>Eukaryota</taxon>
        <taxon>Metazoa</taxon>
        <taxon>Cnidaria</taxon>
        <taxon>Anthozoa</taxon>
        <taxon>Hexacorallia</taxon>
        <taxon>Scleractinia</taxon>
        <taxon>Fungiina</taxon>
        <taxon>Poritidae</taxon>
        <taxon>Porites</taxon>
    </lineage>
</organism>
<evidence type="ECO:0000259" key="13">
    <source>
        <dbReference type="PROSITE" id="PS50195"/>
    </source>
</evidence>
<name>A0ABN8MZB9_9CNID</name>
<feature type="domain" description="SH3" evidence="12">
    <location>
        <begin position="257"/>
        <end position="316"/>
    </location>
</feature>
<dbReference type="CDD" id="cd06888">
    <property type="entry name" value="PX_FISH"/>
    <property type="match status" value="1"/>
</dbReference>
<keyword evidence="5" id="KW-0963">Cytoplasm</keyword>
<evidence type="ECO:0000256" key="8">
    <source>
        <dbReference type="ARBA" id="ARBA00022949"/>
    </source>
</evidence>
<dbReference type="InterPro" id="IPR037961">
    <property type="entry name" value="SH3PXD2_PX"/>
</dbReference>
<dbReference type="SMART" id="SM00312">
    <property type="entry name" value="PX"/>
    <property type="match status" value="1"/>
</dbReference>
<evidence type="ECO:0008006" key="16">
    <source>
        <dbReference type="Google" id="ProtNLM"/>
    </source>
</evidence>
<dbReference type="CDD" id="cd11856">
    <property type="entry name" value="SH3_p47phox_like"/>
    <property type="match status" value="3"/>
</dbReference>
<dbReference type="PROSITE" id="PS50195">
    <property type="entry name" value="PX"/>
    <property type="match status" value="1"/>
</dbReference>
<keyword evidence="8" id="KW-0965">Cell junction</keyword>
<gene>
    <name evidence="14" type="ORF">PLOB_00025081</name>
</gene>
<evidence type="ECO:0000256" key="4">
    <source>
        <dbReference type="ARBA" id="ARBA00022443"/>
    </source>
</evidence>
<comment type="caution">
    <text evidence="14">The sequence shown here is derived from an EMBL/GenBank/DDBJ whole genome shotgun (WGS) entry which is preliminary data.</text>
</comment>
<feature type="region of interest" description="Disordered" evidence="11">
    <location>
        <begin position="431"/>
        <end position="476"/>
    </location>
</feature>
<evidence type="ECO:0000256" key="3">
    <source>
        <dbReference type="ARBA" id="ARBA00009628"/>
    </source>
</evidence>
<dbReference type="PROSITE" id="PS50002">
    <property type="entry name" value="SH3"/>
    <property type="match status" value="6"/>
</dbReference>
<feature type="compositionally biased region" description="Polar residues" evidence="11">
    <location>
        <begin position="458"/>
        <end position="467"/>
    </location>
</feature>
<dbReference type="PRINTS" id="PR00452">
    <property type="entry name" value="SH3DOMAIN"/>
</dbReference>
<dbReference type="InterPro" id="IPR036028">
    <property type="entry name" value="SH3-like_dom_sf"/>
</dbReference>
<evidence type="ECO:0000256" key="5">
    <source>
        <dbReference type="ARBA" id="ARBA00022490"/>
    </source>
</evidence>
<comment type="similarity">
    <text evidence="3">Belongs to the SH3PXD2 family.</text>
</comment>
<keyword evidence="15" id="KW-1185">Reference proteome</keyword>
<comment type="subcellular location">
    <subcellularLocation>
        <location evidence="1">Cell projection</location>
        <location evidence="1">Podosome</location>
    </subcellularLocation>
    <subcellularLocation>
        <location evidence="2">Cytoplasm</location>
    </subcellularLocation>
</comment>
<evidence type="ECO:0000313" key="15">
    <source>
        <dbReference type="Proteomes" id="UP001159405"/>
    </source>
</evidence>
<feature type="domain" description="SH3" evidence="12">
    <location>
        <begin position="696"/>
        <end position="754"/>
    </location>
</feature>
<evidence type="ECO:0000313" key="14">
    <source>
        <dbReference type="EMBL" id="CAH3035274.1"/>
    </source>
</evidence>
<evidence type="ECO:0000256" key="7">
    <source>
        <dbReference type="ARBA" id="ARBA00022737"/>
    </source>
</evidence>
<dbReference type="SUPFAM" id="SSF64268">
    <property type="entry name" value="PX domain"/>
    <property type="match status" value="1"/>
</dbReference>
<dbReference type="Pfam" id="PF07653">
    <property type="entry name" value="SH3_2"/>
    <property type="match status" value="1"/>
</dbReference>
<evidence type="ECO:0000256" key="6">
    <source>
        <dbReference type="ARBA" id="ARBA00022553"/>
    </source>
</evidence>
<feature type="region of interest" description="Disordered" evidence="11">
    <location>
        <begin position="533"/>
        <end position="609"/>
    </location>
</feature>
<feature type="domain" description="SH3" evidence="12">
    <location>
        <begin position="188"/>
        <end position="247"/>
    </location>
</feature>
<dbReference type="Gene3D" id="2.30.30.40">
    <property type="entry name" value="SH3 Domains"/>
    <property type="match status" value="6"/>
</dbReference>
<feature type="domain" description="SH3" evidence="12">
    <location>
        <begin position="478"/>
        <end position="537"/>
    </location>
</feature>
<feature type="domain" description="PX" evidence="13">
    <location>
        <begin position="42"/>
        <end position="166"/>
    </location>
</feature>
<evidence type="ECO:0000259" key="12">
    <source>
        <dbReference type="PROSITE" id="PS50002"/>
    </source>
</evidence>
<evidence type="ECO:0000256" key="2">
    <source>
        <dbReference type="ARBA" id="ARBA00004496"/>
    </source>
</evidence>
<feature type="compositionally biased region" description="Basic and acidic residues" evidence="11">
    <location>
        <begin position="445"/>
        <end position="457"/>
    </location>
</feature>
<dbReference type="PANTHER" id="PTHR15706:SF2">
    <property type="entry name" value="SH3 AND PX DOMAIN-CONTAINING PROTEIN 2A"/>
    <property type="match status" value="1"/>
</dbReference>
<dbReference type="PANTHER" id="PTHR15706">
    <property type="entry name" value="SH3 MULTIPLE DOMAIN"/>
    <property type="match status" value="1"/>
</dbReference>
<dbReference type="EMBL" id="CALNXK010000003">
    <property type="protein sequence ID" value="CAH3035274.1"/>
    <property type="molecule type" value="Genomic_DNA"/>
</dbReference>
<evidence type="ECO:0000256" key="11">
    <source>
        <dbReference type="SAM" id="MobiDB-lite"/>
    </source>
</evidence>
<feature type="compositionally biased region" description="Polar residues" evidence="11">
    <location>
        <begin position="435"/>
        <end position="444"/>
    </location>
</feature>
<keyword evidence="9" id="KW-0966">Cell projection</keyword>
<proteinExistence type="inferred from homology"/>
<dbReference type="Pfam" id="PF00787">
    <property type="entry name" value="PX"/>
    <property type="match status" value="1"/>
</dbReference>
<evidence type="ECO:0000256" key="1">
    <source>
        <dbReference type="ARBA" id="ARBA00004188"/>
    </source>
</evidence>
<dbReference type="SMART" id="SM00326">
    <property type="entry name" value="SH3"/>
    <property type="match status" value="6"/>
</dbReference>
<dbReference type="Pfam" id="PF00018">
    <property type="entry name" value="SH3_1"/>
    <property type="match status" value="5"/>
</dbReference>
<accession>A0ABN8MZB9</accession>
<reference evidence="14 15" key="1">
    <citation type="submission" date="2022-05" db="EMBL/GenBank/DDBJ databases">
        <authorList>
            <consortium name="Genoscope - CEA"/>
            <person name="William W."/>
        </authorList>
    </citation>
    <scope>NUCLEOTIDE SEQUENCE [LARGE SCALE GENOMIC DNA]</scope>
</reference>
<dbReference type="InterPro" id="IPR001683">
    <property type="entry name" value="PX_dom"/>
</dbReference>
<keyword evidence="4 10" id="KW-0728">SH3 domain</keyword>
<dbReference type="PRINTS" id="PR01887">
    <property type="entry name" value="SPECTRNALPHA"/>
</dbReference>
<dbReference type="CDD" id="cd12015">
    <property type="entry name" value="SH3_Tks_1"/>
    <property type="match status" value="1"/>
</dbReference>
<dbReference type="Proteomes" id="UP001159405">
    <property type="component" value="Unassembled WGS sequence"/>
</dbReference>
<feature type="domain" description="SH3" evidence="12">
    <location>
        <begin position="371"/>
        <end position="431"/>
    </location>
</feature>
<dbReference type="CDD" id="cd12016">
    <property type="entry name" value="SH3_Tks_2"/>
    <property type="match status" value="1"/>
</dbReference>
<dbReference type="InterPro" id="IPR036871">
    <property type="entry name" value="PX_dom_sf"/>
</dbReference>
<feature type="domain" description="SH3" evidence="12">
    <location>
        <begin position="613"/>
        <end position="673"/>
    </location>
</feature>
<feature type="compositionally biased region" description="Basic and acidic residues" evidence="11">
    <location>
        <begin position="574"/>
        <end position="583"/>
    </location>
</feature>
<evidence type="ECO:0000256" key="9">
    <source>
        <dbReference type="ARBA" id="ARBA00023273"/>
    </source>
</evidence>
<evidence type="ECO:0000256" key="10">
    <source>
        <dbReference type="PROSITE-ProRule" id="PRU00192"/>
    </source>
</evidence>
<keyword evidence="7" id="KW-0677">Repeat</keyword>
<dbReference type="Gene3D" id="3.30.1520.10">
    <property type="entry name" value="Phox-like domain"/>
    <property type="match status" value="1"/>
</dbReference>
<keyword evidence="6" id="KW-0597">Phosphoprotein</keyword>
<feature type="non-terminal residue" evidence="14">
    <location>
        <position position="1"/>
    </location>
</feature>
<protein>
    <recommendedName>
        <fullName evidence="16">SH3 and PX domains 2A</fullName>
    </recommendedName>
</protein>
<dbReference type="SUPFAM" id="SSF50044">
    <property type="entry name" value="SH3-domain"/>
    <property type="match status" value="6"/>
</dbReference>
<dbReference type="InterPro" id="IPR001452">
    <property type="entry name" value="SH3_domain"/>
</dbReference>
<sequence length="754" mass="84214">LKLHQIDSTGWLSNVSGSLRDNLAIVEHFRNLDPFRTAMPHRVLANVKIVDIQKRKVPSKHYVYVINVTWSDGSVNVIYRRYSKFFDLQTKLLEEFPEESGVKDPSKRILPFLPGKIIFGRSHVRDVALRRKEPISEYCKELISLPPKISTCDTVLKFFEPKPEDIDLPAKDKDKKKKETAENISGPVMLEQYVAIADYKKQNRNEVSMVAGDIVEVIDKNENGWWFVNVDEEQGWVPAAYLEREDGSQDDFADQPCEAEKFMTTSAYKAELDDEMSFELGVIVTVLEKNFDGWWLVRYQDREGWAPAMYLKKPNPSQLQAMGSSIKRKDETSKGSVQSAPRVSGKATLSLVIRRTRFTKAKIHLGNPPKSPEVEYFTVGDFRSLGIEGALNFTGGESVEVVDKAPNGWWLGKIGGKEGWIPSSYLGKRGKVKTSENGVSPQNQRQRDRPLQNDSKRCTPSSTNNSEPLAPVSEKASDVPATFVALADYDGDFEGSISFKEGQMVHVIEEEQDGWSYVKIQGNEGWAPSSYLQASNSEKKTAPPRPAAPVGLQPGRKPVPLPVKPVTPASKQESVSKKPDRPVKAQVKPRVKMTTPDVPQKPSRVETASASEKIRTLCKALETFSSGEGESLSFSKGDEFEYLEDSGSGWWLVKTRGGKQGWAPASYLEKINTKPKVPTKPTRLAKPAPPKENIQSSKAVYVAVAGYFDEGDEQCISFKEGDQMEVLEMDEGGWWLVKIGQKSGWAPSNFLKAL</sequence>
<dbReference type="InterPro" id="IPR051228">
    <property type="entry name" value="NADPH_Oxidase/PX-Domain"/>
</dbReference>